<dbReference type="GeneID" id="28724727"/>
<dbReference type="InterPro" id="IPR029330">
    <property type="entry name" value="Bbp1_C"/>
</dbReference>
<evidence type="ECO:0000259" key="10">
    <source>
        <dbReference type="Pfam" id="PF15271"/>
    </source>
</evidence>
<sequence>MGFLGDGSEDSTGALKWIFDALLKRRESPSLKYNREFSQDDTNNRTRGLNPPLWENQDLRRPRSHRSNSMDTEFRARFELLPDEEEPDLVKPVLMEPVKLDSRSPMDDSITDTFKMDARRKNELNFRPPRPDDPIISRLFGQNESHANRADGPSRSAGLPGAFPHSSSGAPDENGSPLLSYRTTTIDRTNDYIKLLGQLSLNNKELSNLHLSLQKHRQQAYEEDTYRQKYLELRQELIQELRQSKMIYDNYTHLYERYKNLKKNSQNQPYYQNLIAKLEAQIVDLTISKEENDRKLRDELLQSQIQYESRINELEDLLKSRNSSILNTTPSTSKDSDLLGTPSPYRKYNDTIDTQFLNHIVK</sequence>
<evidence type="ECO:0000256" key="1">
    <source>
        <dbReference type="ARBA" id="ARBA00004317"/>
    </source>
</evidence>
<organism evidence="12 13">
    <name type="scientific">Eremothecium sinecaudum</name>
    <dbReference type="NCBI Taxonomy" id="45286"/>
    <lineage>
        <taxon>Eukaryota</taxon>
        <taxon>Fungi</taxon>
        <taxon>Dikarya</taxon>
        <taxon>Ascomycota</taxon>
        <taxon>Saccharomycotina</taxon>
        <taxon>Saccharomycetes</taxon>
        <taxon>Saccharomycetales</taxon>
        <taxon>Saccharomycetaceae</taxon>
        <taxon>Eremothecium</taxon>
    </lineage>
</organism>
<feature type="domain" description="Spindle pole body component Bbp1 C-terminal" evidence="11">
    <location>
        <begin position="188"/>
        <end position="359"/>
    </location>
</feature>
<evidence type="ECO:0000256" key="6">
    <source>
        <dbReference type="ARBA" id="ARBA00023212"/>
    </source>
</evidence>
<evidence type="ECO:0000256" key="7">
    <source>
        <dbReference type="ARBA" id="ARBA00024676"/>
    </source>
</evidence>
<keyword evidence="13" id="KW-1185">Reference proteome</keyword>
<dbReference type="OrthoDB" id="4042536at2759"/>
<keyword evidence="5 8" id="KW-0175">Coiled coil</keyword>
<feature type="compositionally biased region" description="Basic and acidic residues" evidence="9">
    <location>
        <begin position="34"/>
        <end position="44"/>
    </location>
</feature>
<dbReference type="RefSeq" id="XP_017988433.1">
    <property type="nucleotide sequence ID" value="XM_018132944.1"/>
</dbReference>
<dbReference type="EMBL" id="CP014245">
    <property type="protein sequence ID" value="AMD21437.1"/>
    <property type="molecule type" value="Genomic_DNA"/>
</dbReference>
<evidence type="ECO:0000313" key="13">
    <source>
        <dbReference type="Proteomes" id="UP000243052"/>
    </source>
</evidence>
<gene>
    <name evidence="12" type="ORF">AW171_hschr53388</name>
</gene>
<keyword evidence="4" id="KW-0963">Cytoplasm</keyword>
<accession>A0A109UZJ8</accession>
<dbReference type="STRING" id="45286.A0A109UZJ8"/>
<dbReference type="GO" id="GO:0005816">
    <property type="term" value="C:spindle pole body"/>
    <property type="evidence" value="ECO:0007669"/>
    <property type="project" value="UniProtKB-SubCell"/>
</dbReference>
<evidence type="ECO:0000256" key="2">
    <source>
        <dbReference type="ARBA" id="ARBA00006554"/>
    </source>
</evidence>
<comment type="similarity">
    <text evidence="2">Belongs to the BBP1 family.</text>
</comment>
<evidence type="ECO:0000256" key="8">
    <source>
        <dbReference type="SAM" id="Coils"/>
    </source>
</evidence>
<feature type="domain" description="Spindle pole component Bbp1 N-terminal" evidence="10">
    <location>
        <begin position="11"/>
        <end position="141"/>
    </location>
</feature>
<comment type="subcellular location">
    <subcellularLocation>
        <location evidence="1">Cytoplasm</location>
        <location evidence="1">Cytoskeleton</location>
        <location evidence="1">Microtubule organizing center</location>
        <location evidence="1">Spindle pole body</location>
    </subcellularLocation>
</comment>
<dbReference type="InterPro" id="IPR029328">
    <property type="entry name" value="Bbp1_N"/>
</dbReference>
<feature type="region of interest" description="Disordered" evidence="9">
    <location>
        <begin position="145"/>
        <end position="180"/>
    </location>
</feature>
<proteinExistence type="inferred from homology"/>
<reference evidence="12 13" key="1">
    <citation type="submission" date="2016-01" db="EMBL/GenBank/DDBJ databases">
        <title>Genome sequence of the yeast Holleya sinecauda.</title>
        <authorList>
            <person name="Dietrich F.S."/>
        </authorList>
    </citation>
    <scope>NUCLEOTIDE SEQUENCE [LARGE SCALE GENOMIC DNA]</scope>
    <source>
        <strain evidence="12 13">ATCC 58844</strain>
    </source>
</reference>
<dbReference type="Pfam" id="PF15272">
    <property type="entry name" value="BBP1_C"/>
    <property type="match status" value="1"/>
</dbReference>
<comment type="function">
    <text evidence="7">Component of the spindle pole body (SPB) required for insertion of the nascent SPB into the nuclear envelope and for the proper execution of spindle pole body (SPB) duplication. Connects the central plaque of the SPB with the half-bridge. Required for proper localization of CDC5 at the SPB and for proper M-phase progression.</text>
</comment>
<protein>
    <recommendedName>
        <fullName evidence="3">Spindle pole component BBP1</fullName>
    </recommendedName>
</protein>
<evidence type="ECO:0000256" key="5">
    <source>
        <dbReference type="ARBA" id="ARBA00023054"/>
    </source>
</evidence>
<feature type="coiled-coil region" evidence="8">
    <location>
        <begin position="248"/>
        <end position="317"/>
    </location>
</feature>
<feature type="region of interest" description="Disordered" evidence="9">
    <location>
        <begin position="34"/>
        <end position="70"/>
    </location>
</feature>
<evidence type="ECO:0000313" key="12">
    <source>
        <dbReference type="EMBL" id="AMD21437.1"/>
    </source>
</evidence>
<dbReference type="AlphaFoldDB" id="A0A109UZJ8"/>
<keyword evidence="6" id="KW-0206">Cytoskeleton</keyword>
<name>A0A109UZJ8_9SACH</name>
<dbReference type="Proteomes" id="UP000243052">
    <property type="component" value="Chromosome v"/>
</dbReference>
<evidence type="ECO:0000256" key="3">
    <source>
        <dbReference type="ARBA" id="ARBA00021092"/>
    </source>
</evidence>
<evidence type="ECO:0000259" key="11">
    <source>
        <dbReference type="Pfam" id="PF15272"/>
    </source>
</evidence>
<evidence type="ECO:0000256" key="4">
    <source>
        <dbReference type="ARBA" id="ARBA00022490"/>
    </source>
</evidence>
<evidence type="ECO:0000256" key="9">
    <source>
        <dbReference type="SAM" id="MobiDB-lite"/>
    </source>
</evidence>
<dbReference type="Pfam" id="PF15271">
    <property type="entry name" value="BBP1_N"/>
    <property type="match status" value="1"/>
</dbReference>